<dbReference type="PANTHER" id="PTHR35563:SF2">
    <property type="entry name" value="BARREL METAL-DEPENDENT HYDROLASE, PUTATIVE (AFU_ORTHOLOGUE AFUA_1G16240)-RELATED"/>
    <property type="match status" value="1"/>
</dbReference>
<proteinExistence type="predicted"/>
<sequence length="284" mass="31745">MALEPYIDAHSHIWTPDVAHYPLAKGFTVADMQPRSFTAEELLAHCRPAGVGRVNLIQMSYYEFDNSYMLDMIKLYPDRFVGTGIVDPLAPKPDEAMRALLPKGVRAFRIAPNFSKQPPAHWLEPAGYAAMFAAAAETKQALSCLINPDGFPEVDRMCTQFPRTTVIIDHLGRIGVDGTIKPEEVDALCALAKHPKVLVKVGAFYALGKKKAPYLDLAPLIRSVVQAFGAKRCMWETDCPFQVDRDKYSDSIDLIRTGLDFLTPEDREWMLTRTAEQTLFQPLG</sequence>
<dbReference type="InterPro" id="IPR006680">
    <property type="entry name" value="Amidohydro-rel"/>
</dbReference>
<protein>
    <submittedName>
        <fullName evidence="2">Putative TIM-barrel fold metal-dependent hydrolase</fullName>
    </submittedName>
</protein>
<dbReference type="SUPFAM" id="SSF51556">
    <property type="entry name" value="Metallo-dependent hydrolases"/>
    <property type="match status" value="1"/>
</dbReference>
<evidence type="ECO:0000313" key="2">
    <source>
        <dbReference type="EMBL" id="AGA29021.1"/>
    </source>
</evidence>
<dbReference type="AlphaFoldDB" id="L0DK48"/>
<dbReference type="InterPro" id="IPR052358">
    <property type="entry name" value="Aro_Compnd_Degr_Hydrolases"/>
</dbReference>
<keyword evidence="2" id="KW-0378">Hydrolase</keyword>
<dbReference type="PANTHER" id="PTHR35563">
    <property type="entry name" value="BARREL METAL-DEPENDENT HYDROLASE, PUTATIVE (AFU_ORTHOLOGUE AFUA_1G16240)-RELATED"/>
    <property type="match status" value="1"/>
</dbReference>
<organism evidence="2 3">
    <name type="scientific">Singulisphaera acidiphila (strain ATCC BAA-1392 / DSM 18658 / VKM B-2454 / MOB10)</name>
    <dbReference type="NCBI Taxonomy" id="886293"/>
    <lineage>
        <taxon>Bacteria</taxon>
        <taxon>Pseudomonadati</taxon>
        <taxon>Planctomycetota</taxon>
        <taxon>Planctomycetia</taxon>
        <taxon>Isosphaerales</taxon>
        <taxon>Isosphaeraceae</taxon>
        <taxon>Singulisphaera</taxon>
    </lineage>
</organism>
<evidence type="ECO:0000313" key="3">
    <source>
        <dbReference type="Proteomes" id="UP000010798"/>
    </source>
</evidence>
<dbReference type="InterPro" id="IPR032466">
    <property type="entry name" value="Metal_Hydrolase"/>
</dbReference>
<dbReference type="GO" id="GO:0016787">
    <property type="term" value="F:hydrolase activity"/>
    <property type="evidence" value="ECO:0007669"/>
    <property type="project" value="UniProtKB-KW"/>
</dbReference>
<gene>
    <name evidence="2" type="ordered locus">Sinac_4862</name>
</gene>
<dbReference type="eggNOG" id="COG3618">
    <property type="taxonomic scope" value="Bacteria"/>
</dbReference>
<dbReference type="STRING" id="886293.Sinac_4862"/>
<dbReference type="Proteomes" id="UP000010798">
    <property type="component" value="Chromosome"/>
</dbReference>
<dbReference type="Pfam" id="PF04909">
    <property type="entry name" value="Amidohydro_2"/>
    <property type="match status" value="1"/>
</dbReference>
<accession>L0DK48</accession>
<reference evidence="2 3" key="1">
    <citation type="submission" date="2012-02" db="EMBL/GenBank/DDBJ databases">
        <title>Complete sequence of chromosome of Singulisphaera acidiphila DSM 18658.</title>
        <authorList>
            <consortium name="US DOE Joint Genome Institute (JGI-PGF)"/>
            <person name="Lucas S."/>
            <person name="Copeland A."/>
            <person name="Lapidus A."/>
            <person name="Glavina del Rio T."/>
            <person name="Dalin E."/>
            <person name="Tice H."/>
            <person name="Bruce D."/>
            <person name="Goodwin L."/>
            <person name="Pitluck S."/>
            <person name="Peters L."/>
            <person name="Ovchinnikova G."/>
            <person name="Chertkov O."/>
            <person name="Kyrpides N."/>
            <person name="Mavromatis K."/>
            <person name="Ivanova N."/>
            <person name="Brettin T."/>
            <person name="Detter J.C."/>
            <person name="Han C."/>
            <person name="Larimer F."/>
            <person name="Land M."/>
            <person name="Hauser L."/>
            <person name="Markowitz V."/>
            <person name="Cheng J.-F."/>
            <person name="Hugenholtz P."/>
            <person name="Woyke T."/>
            <person name="Wu D."/>
            <person name="Tindall B."/>
            <person name="Pomrenke H."/>
            <person name="Brambilla E."/>
            <person name="Klenk H.-P."/>
            <person name="Eisen J.A."/>
        </authorList>
    </citation>
    <scope>NUCLEOTIDE SEQUENCE [LARGE SCALE GENOMIC DNA]</scope>
    <source>
        <strain evidence="3">ATCC BAA-1392 / DSM 18658 / VKM B-2454 / MOB10</strain>
    </source>
</reference>
<dbReference type="EMBL" id="CP003364">
    <property type="protein sequence ID" value="AGA29021.1"/>
    <property type="molecule type" value="Genomic_DNA"/>
</dbReference>
<keyword evidence="3" id="KW-1185">Reference proteome</keyword>
<dbReference type="OrthoDB" id="9787654at2"/>
<dbReference type="HOGENOM" id="CLU_044590_2_0_0"/>
<name>L0DK48_SINAD</name>
<dbReference type="KEGG" id="saci:Sinac_4862"/>
<dbReference type="RefSeq" id="WP_015248130.1">
    <property type="nucleotide sequence ID" value="NC_019892.1"/>
</dbReference>
<dbReference type="Gene3D" id="3.20.20.140">
    <property type="entry name" value="Metal-dependent hydrolases"/>
    <property type="match status" value="1"/>
</dbReference>
<feature type="domain" description="Amidohydrolase-related" evidence="1">
    <location>
        <begin position="7"/>
        <end position="279"/>
    </location>
</feature>
<evidence type="ECO:0000259" key="1">
    <source>
        <dbReference type="Pfam" id="PF04909"/>
    </source>
</evidence>